<dbReference type="SUPFAM" id="SSF47413">
    <property type="entry name" value="lambda repressor-like DNA-binding domains"/>
    <property type="match status" value="1"/>
</dbReference>
<name>A0ABU1SET9_9MICO</name>
<sequence length="483" mass="53906">MSALPVTEDADALTIGRRIRRLRGERGLTLEGLAAAVDRAPSQLSMIETGKREPKLTLLQAIARALGTSMDALLEGEPLDERSTMEIALERAMKGQTFQALSIPSFRIGKALPSEVLSAMLALHGEIERLRDERAATPEEARRANVELRDLMRRQDNYFADLEAEAAKILTAVRHPGGPLTQRTASEIAAHLGFTLHYAADLPQTTRSVADLANGRLYLSSAVTAKGDPRTAVLQALSSRILGHAEPRSYAEFLRQRVETNYLTGALLVPEEHVVPVLQEAKSRRAISIEDLRDAYSVSYETAAHRFTNLATRHLGIPVHFLKVHESGTITKAYENDDVNFPTDRLGSIEGQMCCRRWTSRVVFDEEDRFNPYYQYTDTGNGTYWCTARVEPSSEGLHSVSVGVRFDDTRWFVGRDTPNRGVSKHSVEVCCRRAPAELEERWRERSWPNVRTPRTLLATLPTGAFPGVDTTDVYEFLEAHAPR</sequence>
<keyword evidence="1" id="KW-0238">DNA-binding</keyword>
<dbReference type="PANTHER" id="PTHR46797">
    <property type="entry name" value="HTH-TYPE TRANSCRIPTIONAL REGULATOR"/>
    <property type="match status" value="1"/>
</dbReference>
<evidence type="ECO:0000259" key="2">
    <source>
        <dbReference type="PROSITE" id="PS50943"/>
    </source>
</evidence>
<protein>
    <submittedName>
        <fullName evidence="3">Transcriptional regulator/transcriptional regulator with XRE-family HTH domain</fullName>
    </submittedName>
</protein>
<dbReference type="PROSITE" id="PS50943">
    <property type="entry name" value="HTH_CROC1"/>
    <property type="match status" value="1"/>
</dbReference>
<dbReference type="InterPro" id="IPR010982">
    <property type="entry name" value="Lambda_DNA-bd_dom_sf"/>
</dbReference>
<dbReference type="InterPro" id="IPR050807">
    <property type="entry name" value="TransReg_Diox_bact_type"/>
</dbReference>
<proteinExistence type="predicted"/>
<accession>A0ABU1SET9</accession>
<evidence type="ECO:0000256" key="1">
    <source>
        <dbReference type="ARBA" id="ARBA00023125"/>
    </source>
</evidence>
<dbReference type="Proteomes" id="UP001259347">
    <property type="component" value="Unassembled WGS sequence"/>
</dbReference>
<dbReference type="RefSeq" id="WP_310021603.1">
    <property type="nucleotide sequence ID" value="NZ_JAVDUM010000012.1"/>
</dbReference>
<dbReference type="CDD" id="cd00093">
    <property type="entry name" value="HTH_XRE"/>
    <property type="match status" value="1"/>
</dbReference>
<keyword evidence="4" id="KW-1185">Reference proteome</keyword>
<dbReference type="PANTHER" id="PTHR46797:SF1">
    <property type="entry name" value="METHYLPHOSPHONATE SYNTHASE"/>
    <property type="match status" value="1"/>
</dbReference>
<reference evidence="3 4" key="1">
    <citation type="submission" date="2023-07" db="EMBL/GenBank/DDBJ databases">
        <title>Sorghum-associated microbial communities from plants grown in Nebraska, USA.</title>
        <authorList>
            <person name="Schachtman D."/>
        </authorList>
    </citation>
    <scope>NUCLEOTIDE SEQUENCE [LARGE SCALE GENOMIC DNA]</scope>
    <source>
        <strain evidence="3 4">2980</strain>
    </source>
</reference>
<organism evidence="3 4">
    <name type="scientific">Microbacterium resistens</name>
    <dbReference type="NCBI Taxonomy" id="156977"/>
    <lineage>
        <taxon>Bacteria</taxon>
        <taxon>Bacillati</taxon>
        <taxon>Actinomycetota</taxon>
        <taxon>Actinomycetes</taxon>
        <taxon>Micrococcales</taxon>
        <taxon>Microbacteriaceae</taxon>
        <taxon>Microbacterium</taxon>
    </lineage>
</organism>
<comment type="caution">
    <text evidence="3">The sequence shown here is derived from an EMBL/GenBank/DDBJ whole genome shotgun (WGS) entry which is preliminary data.</text>
</comment>
<evidence type="ECO:0000313" key="3">
    <source>
        <dbReference type="EMBL" id="MDR6868110.1"/>
    </source>
</evidence>
<dbReference type="SMART" id="SM00530">
    <property type="entry name" value="HTH_XRE"/>
    <property type="match status" value="1"/>
</dbReference>
<feature type="domain" description="HTH cro/C1-type" evidence="2">
    <location>
        <begin position="19"/>
        <end position="73"/>
    </location>
</feature>
<dbReference type="EMBL" id="JAVDUM010000012">
    <property type="protein sequence ID" value="MDR6868110.1"/>
    <property type="molecule type" value="Genomic_DNA"/>
</dbReference>
<dbReference type="InterPro" id="IPR001387">
    <property type="entry name" value="Cro/C1-type_HTH"/>
</dbReference>
<gene>
    <name evidence="3" type="ORF">J2Y69_002721</name>
</gene>
<dbReference type="Pfam" id="PF01381">
    <property type="entry name" value="HTH_3"/>
    <property type="match status" value="1"/>
</dbReference>
<evidence type="ECO:0000313" key="4">
    <source>
        <dbReference type="Proteomes" id="UP001259347"/>
    </source>
</evidence>
<dbReference type="Gene3D" id="1.10.260.40">
    <property type="entry name" value="lambda repressor-like DNA-binding domains"/>
    <property type="match status" value="1"/>
</dbReference>